<gene>
    <name evidence="3" type="ORF">BCR33DRAFT_857278</name>
</gene>
<dbReference type="Proteomes" id="UP000193642">
    <property type="component" value="Unassembled WGS sequence"/>
</dbReference>
<keyword evidence="2" id="KW-0812">Transmembrane</keyword>
<proteinExistence type="predicted"/>
<sequence length="197" mass="22281">MPSLPHTERQALRSKSIEKGSVESYLAIFALCTMIAACVYIFFIAVKSALVPILDLAKKQKALREAQEGYVSQGLKMNPAQYRKRIAELEESDTTVYSPKEGEDEFDAMLDEMIEKERRRGIPKRVSSLTADVPAVDTGLRKRTAKASVPLGDAELRHREMIKNLKDIYDFDNDDEHDEDSDDDAQRNPAFSNDIRV</sequence>
<evidence type="ECO:0000256" key="1">
    <source>
        <dbReference type="SAM" id="MobiDB-lite"/>
    </source>
</evidence>
<feature type="region of interest" description="Disordered" evidence="1">
    <location>
        <begin position="169"/>
        <end position="197"/>
    </location>
</feature>
<feature type="transmembrane region" description="Helical" evidence="2">
    <location>
        <begin position="25"/>
        <end position="54"/>
    </location>
</feature>
<evidence type="ECO:0000313" key="4">
    <source>
        <dbReference type="Proteomes" id="UP000193642"/>
    </source>
</evidence>
<evidence type="ECO:0000256" key="2">
    <source>
        <dbReference type="SAM" id="Phobius"/>
    </source>
</evidence>
<protein>
    <submittedName>
        <fullName evidence="3">Uncharacterized protein</fullName>
    </submittedName>
</protein>
<reference evidence="3 4" key="1">
    <citation type="submission" date="2016-07" db="EMBL/GenBank/DDBJ databases">
        <title>Pervasive Adenine N6-methylation of Active Genes in Fungi.</title>
        <authorList>
            <consortium name="DOE Joint Genome Institute"/>
            <person name="Mondo S.J."/>
            <person name="Dannebaum R.O."/>
            <person name="Kuo R.C."/>
            <person name="Labutti K."/>
            <person name="Haridas S."/>
            <person name="Kuo A."/>
            <person name="Salamov A."/>
            <person name="Ahrendt S.R."/>
            <person name="Lipzen A."/>
            <person name="Sullivan W."/>
            <person name="Andreopoulos W.B."/>
            <person name="Clum A."/>
            <person name="Lindquist E."/>
            <person name="Daum C."/>
            <person name="Ramamoorthy G.K."/>
            <person name="Gryganskyi A."/>
            <person name="Culley D."/>
            <person name="Magnuson J.K."/>
            <person name="James T.Y."/>
            <person name="O'Malley M.A."/>
            <person name="Stajich J.E."/>
            <person name="Spatafora J.W."/>
            <person name="Visel A."/>
            <person name="Grigoriev I.V."/>
        </authorList>
    </citation>
    <scope>NUCLEOTIDE SEQUENCE [LARGE SCALE GENOMIC DNA]</scope>
    <source>
        <strain evidence="3 4">JEL800</strain>
    </source>
</reference>
<feature type="compositionally biased region" description="Acidic residues" evidence="1">
    <location>
        <begin position="170"/>
        <end position="183"/>
    </location>
</feature>
<accession>A0A1Y2B871</accession>
<evidence type="ECO:0000313" key="3">
    <source>
        <dbReference type="EMBL" id="ORY30730.1"/>
    </source>
</evidence>
<dbReference type="OrthoDB" id="2154639at2759"/>
<name>A0A1Y2B871_9FUNG</name>
<dbReference type="AlphaFoldDB" id="A0A1Y2B871"/>
<organism evidence="3 4">
    <name type="scientific">Rhizoclosmatium globosum</name>
    <dbReference type="NCBI Taxonomy" id="329046"/>
    <lineage>
        <taxon>Eukaryota</taxon>
        <taxon>Fungi</taxon>
        <taxon>Fungi incertae sedis</taxon>
        <taxon>Chytridiomycota</taxon>
        <taxon>Chytridiomycota incertae sedis</taxon>
        <taxon>Chytridiomycetes</taxon>
        <taxon>Chytridiales</taxon>
        <taxon>Chytriomycetaceae</taxon>
        <taxon>Rhizoclosmatium</taxon>
    </lineage>
</organism>
<keyword evidence="2" id="KW-0472">Membrane</keyword>
<dbReference type="EMBL" id="MCGO01000081">
    <property type="protein sequence ID" value="ORY30730.1"/>
    <property type="molecule type" value="Genomic_DNA"/>
</dbReference>
<comment type="caution">
    <text evidence="3">The sequence shown here is derived from an EMBL/GenBank/DDBJ whole genome shotgun (WGS) entry which is preliminary data.</text>
</comment>
<keyword evidence="2" id="KW-1133">Transmembrane helix</keyword>
<keyword evidence="4" id="KW-1185">Reference proteome</keyword>